<organism evidence="2 3">
    <name type="scientific">Sphagnum jensenii</name>
    <dbReference type="NCBI Taxonomy" id="128206"/>
    <lineage>
        <taxon>Eukaryota</taxon>
        <taxon>Viridiplantae</taxon>
        <taxon>Streptophyta</taxon>
        <taxon>Embryophyta</taxon>
        <taxon>Bryophyta</taxon>
        <taxon>Sphagnophytina</taxon>
        <taxon>Sphagnopsida</taxon>
        <taxon>Sphagnales</taxon>
        <taxon>Sphagnaceae</taxon>
        <taxon>Sphagnum</taxon>
    </lineage>
</organism>
<dbReference type="InterPro" id="IPR012535">
    <property type="entry name" value="Cell_div_Cdc14"/>
</dbReference>
<evidence type="ECO:0000256" key="1">
    <source>
        <dbReference type="SAM" id="MobiDB-lite"/>
    </source>
</evidence>
<proteinExistence type="predicted"/>
<sequence length="337" mass="36768">MLLLRQPRWAQQEGLLPSCSTAPAPAPEDSSSSSSSSSSPNTTTRPPQSSSPVLELVLALTDQRLYREVALSLRQGLRDARSEFCFMRVRGLNALAKFVASSAKSQKIIELFQDSQSYQELQVVPVLFEHTLVPHKWAVKNPDLSAADARTEVESPPSTSELTLALRVLEGCCLLDTANQTIASQYSAVSELINLFLAGASQVQKACLDCLLALMLDSSTNQKEFERVHGLRKIADMLRNGHLDGTIRLQIAEFIVVLLGHVLPSSTKPMGGLSQLEPSKSSWMVKWAHLELVEILGEESAAVVDTIINEVPAIRPDADSQQSSLSALSRELLRLAN</sequence>
<dbReference type="SUPFAM" id="SSF48371">
    <property type="entry name" value="ARM repeat"/>
    <property type="match status" value="1"/>
</dbReference>
<gene>
    <name evidence="2" type="ORF">CSSPJE1EN2_LOCUS9544</name>
</gene>
<reference evidence="2" key="1">
    <citation type="submission" date="2024-03" db="EMBL/GenBank/DDBJ databases">
        <authorList>
            <consortium name="ELIXIR-Norway"/>
            <consortium name="Elixir Norway"/>
        </authorList>
    </citation>
    <scope>NUCLEOTIDE SEQUENCE</scope>
</reference>
<dbReference type="EMBL" id="OZ023717">
    <property type="protein sequence ID" value="CAK9866549.1"/>
    <property type="molecule type" value="Genomic_DNA"/>
</dbReference>
<dbReference type="InterPro" id="IPR016024">
    <property type="entry name" value="ARM-type_fold"/>
</dbReference>
<keyword evidence="3" id="KW-1185">Reference proteome</keyword>
<dbReference type="InterPro" id="IPR011989">
    <property type="entry name" value="ARM-like"/>
</dbReference>
<dbReference type="Pfam" id="PF08045">
    <property type="entry name" value="CDC14"/>
    <property type="match status" value="1"/>
</dbReference>
<feature type="region of interest" description="Disordered" evidence="1">
    <location>
        <begin position="14"/>
        <end position="51"/>
    </location>
</feature>
<evidence type="ECO:0000313" key="2">
    <source>
        <dbReference type="EMBL" id="CAK9866549.1"/>
    </source>
</evidence>
<feature type="compositionally biased region" description="Low complexity" evidence="1">
    <location>
        <begin position="20"/>
        <end position="51"/>
    </location>
</feature>
<dbReference type="PANTHER" id="PTHR34065:SF1">
    <property type="entry name" value="CELL DIVISION CONTROL PROTEIN 14"/>
    <property type="match status" value="1"/>
</dbReference>
<name>A0ABP1AVE7_9BRYO</name>
<protein>
    <submittedName>
        <fullName evidence="2">Uncharacterized protein</fullName>
    </submittedName>
</protein>
<dbReference type="PANTHER" id="PTHR34065">
    <property type="entry name" value="CELL DIVISION CONTROL PROTEIN 14"/>
    <property type="match status" value="1"/>
</dbReference>
<dbReference type="Proteomes" id="UP001497522">
    <property type="component" value="Chromosome 16"/>
</dbReference>
<dbReference type="Gene3D" id="1.25.10.10">
    <property type="entry name" value="Leucine-rich Repeat Variant"/>
    <property type="match status" value="1"/>
</dbReference>
<evidence type="ECO:0000313" key="3">
    <source>
        <dbReference type="Proteomes" id="UP001497522"/>
    </source>
</evidence>
<accession>A0ABP1AVE7</accession>